<evidence type="ECO:0000313" key="1">
    <source>
        <dbReference type="EMBL" id="QHU23429.1"/>
    </source>
</evidence>
<dbReference type="EMBL" id="MN741029">
    <property type="protein sequence ID" value="QHU23429.1"/>
    <property type="molecule type" value="Genomic_DNA"/>
</dbReference>
<name>A0A6C0L0S5_9ZZZZ</name>
<accession>A0A6C0L0S5</accession>
<sequence>MDEGIILNKHYKYLIINEEDGTTSIHTSLQDIIDYIKVIYEEKEKHISVTTLSRRLKGNSYYRNHDIIIKELTW</sequence>
<protein>
    <submittedName>
        <fullName evidence="1">Uncharacterized protein</fullName>
    </submittedName>
</protein>
<dbReference type="AlphaFoldDB" id="A0A6C0L0S5"/>
<reference evidence="1" key="1">
    <citation type="journal article" date="2020" name="Nature">
        <title>Giant virus diversity and host interactions through global metagenomics.</title>
        <authorList>
            <person name="Schulz F."/>
            <person name="Roux S."/>
            <person name="Paez-Espino D."/>
            <person name="Jungbluth S."/>
            <person name="Walsh D.A."/>
            <person name="Denef V.J."/>
            <person name="McMahon K.D."/>
            <person name="Konstantinidis K.T."/>
            <person name="Eloe-Fadrosh E.A."/>
            <person name="Kyrpides N.C."/>
            <person name="Woyke T."/>
        </authorList>
    </citation>
    <scope>NUCLEOTIDE SEQUENCE</scope>
    <source>
        <strain evidence="1">GVMAG-S-ERX555907-94</strain>
    </source>
</reference>
<proteinExistence type="predicted"/>
<organism evidence="1">
    <name type="scientific">viral metagenome</name>
    <dbReference type="NCBI Taxonomy" id="1070528"/>
    <lineage>
        <taxon>unclassified sequences</taxon>
        <taxon>metagenomes</taxon>
        <taxon>organismal metagenomes</taxon>
    </lineage>
</organism>